<keyword evidence="2" id="KW-1185">Reference proteome</keyword>
<dbReference type="AlphaFoldDB" id="A0A836BS04"/>
<organism evidence="1 2">
    <name type="scientific">Edaphochlamys debaryana</name>
    <dbReference type="NCBI Taxonomy" id="47281"/>
    <lineage>
        <taxon>Eukaryota</taxon>
        <taxon>Viridiplantae</taxon>
        <taxon>Chlorophyta</taxon>
        <taxon>core chlorophytes</taxon>
        <taxon>Chlorophyceae</taxon>
        <taxon>CS clade</taxon>
        <taxon>Chlamydomonadales</taxon>
        <taxon>Chlamydomonadales incertae sedis</taxon>
        <taxon>Edaphochlamys</taxon>
    </lineage>
</organism>
<evidence type="ECO:0000313" key="1">
    <source>
        <dbReference type="EMBL" id="KAG2485203.1"/>
    </source>
</evidence>
<comment type="caution">
    <text evidence="1">The sequence shown here is derived from an EMBL/GenBank/DDBJ whole genome shotgun (WGS) entry which is preliminary data.</text>
</comment>
<evidence type="ECO:0000313" key="2">
    <source>
        <dbReference type="Proteomes" id="UP000612055"/>
    </source>
</evidence>
<dbReference type="EMBL" id="JAEHOE010000134">
    <property type="protein sequence ID" value="KAG2485203.1"/>
    <property type="molecule type" value="Genomic_DNA"/>
</dbReference>
<accession>A0A836BS04</accession>
<protein>
    <submittedName>
        <fullName evidence="1">Uncharacterized protein</fullName>
    </submittedName>
</protein>
<reference evidence="1" key="1">
    <citation type="journal article" date="2020" name="bioRxiv">
        <title>Comparative genomics of Chlamydomonas.</title>
        <authorList>
            <person name="Craig R.J."/>
            <person name="Hasan A.R."/>
            <person name="Ness R.W."/>
            <person name="Keightley P.D."/>
        </authorList>
    </citation>
    <scope>NUCLEOTIDE SEQUENCE</scope>
    <source>
        <strain evidence="1">CCAP 11/70</strain>
    </source>
</reference>
<dbReference type="Proteomes" id="UP000612055">
    <property type="component" value="Unassembled WGS sequence"/>
</dbReference>
<sequence length="198" mass="20832">MEFCGLVEGPGQPLVRKMDQLAAGKAYTPVLRRSVSLQQRISEIESRNRHVGTRHEREFGAALASVASEVEGVPPNAAKLLPNGRVFTDEKKNDVLEVDAVVVVDTAPGGVAYIGSHKTYTNGTADATSAVATAATVKRMVNNPTIASAPELRSATTFKAAFMAEALGPAAAAAVPDYCRKKGVLLLSRSDGSIRRAA</sequence>
<name>A0A836BS04_9CHLO</name>
<proteinExistence type="predicted"/>
<gene>
    <name evidence="1" type="ORF">HYH03_016092</name>
</gene>